<evidence type="ECO:0000256" key="2">
    <source>
        <dbReference type="ARBA" id="ARBA00023125"/>
    </source>
</evidence>
<dbReference type="GO" id="GO:0003677">
    <property type="term" value="F:DNA binding"/>
    <property type="evidence" value="ECO:0007669"/>
    <property type="project" value="UniProtKB-KW"/>
</dbReference>
<dbReference type="Pfam" id="PF01022">
    <property type="entry name" value="HTH_5"/>
    <property type="match status" value="1"/>
</dbReference>
<dbReference type="InterPro" id="IPR036388">
    <property type="entry name" value="WH-like_DNA-bd_sf"/>
</dbReference>
<evidence type="ECO:0000256" key="1">
    <source>
        <dbReference type="ARBA" id="ARBA00023015"/>
    </source>
</evidence>
<evidence type="ECO:0000313" key="5">
    <source>
        <dbReference type="EMBL" id="TGY35638.1"/>
    </source>
</evidence>
<dbReference type="InterPro" id="IPR011991">
    <property type="entry name" value="ArsR-like_HTH"/>
</dbReference>
<dbReference type="InterPro" id="IPR001845">
    <property type="entry name" value="HTH_ArsR_DNA-bd_dom"/>
</dbReference>
<dbReference type="PANTHER" id="PTHR43132:SF2">
    <property type="entry name" value="ARSENICAL RESISTANCE OPERON REPRESSOR ARSR-RELATED"/>
    <property type="match status" value="1"/>
</dbReference>
<dbReference type="PROSITE" id="PS50987">
    <property type="entry name" value="HTH_ARSR_2"/>
    <property type="match status" value="1"/>
</dbReference>
<evidence type="ECO:0000259" key="4">
    <source>
        <dbReference type="PROSITE" id="PS50987"/>
    </source>
</evidence>
<dbReference type="NCBIfam" id="NF033788">
    <property type="entry name" value="HTH_metalloreg"/>
    <property type="match status" value="1"/>
</dbReference>
<organism evidence="5 6">
    <name type="scientific">Microbacterium laevaniformans</name>
    <dbReference type="NCBI Taxonomy" id="36807"/>
    <lineage>
        <taxon>Bacteria</taxon>
        <taxon>Bacillati</taxon>
        <taxon>Actinomycetota</taxon>
        <taxon>Actinomycetes</taxon>
        <taxon>Micrococcales</taxon>
        <taxon>Microbacteriaceae</taxon>
        <taxon>Microbacterium</taxon>
    </lineage>
</organism>
<dbReference type="CDD" id="cd00090">
    <property type="entry name" value="HTH_ARSR"/>
    <property type="match status" value="1"/>
</dbReference>
<keyword evidence="1" id="KW-0805">Transcription regulation</keyword>
<evidence type="ECO:0000313" key="6">
    <source>
        <dbReference type="Proteomes" id="UP000309893"/>
    </source>
</evidence>
<name>A0A4S2D2B6_9MICO</name>
<dbReference type="OrthoDB" id="3232131at2"/>
<dbReference type="GO" id="GO:0003700">
    <property type="term" value="F:DNA-binding transcription factor activity"/>
    <property type="evidence" value="ECO:0007669"/>
    <property type="project" value="InterPro"/>
</dbReference>
<dbReference type="PANTHER" id="PTHR43132">
    <property type="entry name" value="ARSENICAL RESISTANCE OPERON REPRESSOR ARSR-RELATED"/>
    <property type="match status" value="1"/>
</dbReference>
<keyword evidence="2" id="KW-0238">DNA-binding</keyword>
<proteinExistence type="predicted"/>
<reference evidence="5 6" key="1">
    <citation type="submission" date="2019-04" db="EMBL/GenBank/DDBJ databases">
        <title>Microbes associate with the intestines of laboratory mice.</title>
        <authorList>
            <person name="Navarre W."/>
            <person name="Wong E."/>
            <person name="Huang K."/>
            <person name="Tropini C."/>
            <person name="Ng K."/>
            <person name="Yu B."/>
        </authorList>
    </citation>
    <scope>NUCLEOTIDE SEQUENCE [LARGE SCALE GENOMIC DNA]</scope>
    <source>
        <strain evidence="5 6">NM46_B2-13</strain>
    </source>
</reference>
<dbReference type="EMBL" id="SRYO01000007">
    <property type="protein sequence ID" value="TGY35638.1"/>
    <property type="molecule type" value="Genomic_DNA"/>
</dbReference>
<dbReference type="Proteomes" id="UP000309893">
    <property type="component" value="Unassembled WGS sequence"/>
</dbReference>
<dbReference type="SMART" id="SM00418">
    <property type="entry name" value="HTH_ARSR"/>
    <property type="match status" value="1"/>
</dbReference>
<dbReference type="InterPro" id="IPR051011">
    <property type="entry name" value="Metal_resp_trans_reg"/>
</dbReference>
<sequence>MDTEPGLTSAAELFKVLGNASRLALLRIIGDESPTVGSLVEATGMSQPLVSQHLRTLRQAGLVIATRSGKEICYRVADLHVTHVIADAIAHVHEPVDHDDTIHHVAHD</sequence>
<feature type="domain" description="HTH arsR-type" evidence="4">
    <location>
        <begin position="2"/>
        <end position="96"/>
    </location>
</feature>
<keyword evidence="3" id="KW-0804">Transcription</keyword>
<accession>A0A4S2D2B6</accession>
<dbReference type="Gene3D" id="1.10.10.10">
    <property type="entry name" value="Winged helix-like DNA-binding domain superfamily/Winged helix DNA-binding domain"/>
    <property type="match status" value="1"/>
</dbReference>
<gene>
    <name evidence="5" type="ORF">E5344_11595</name>
</gene>
<comment type="caution">
    <text evidence="5">The sequence shown here is derived from an EMBL/GenBank/DDBJ whole genome shotgun (WGS) entry which is preliminary data.</text>
</comment>
<dbReference type="RefSeq" id="WP_036315238.1">
    <property type="nucleotide sequence ID" value="NZ_JBHUPJ010000001.1"/>
</dbReference>
<dbReference type="PRINTS" id="PR00778">
    <property type="entry name" value="HTHARSR"/>
</dbReference>
<dbReference type="InterPro" id="IPR036390">
    <property type="entry name" value="WH_DNA-bd_sf"/>
</dbReference>
<protein>
    <submittedName>
        <fullName evidence="5">Transcriptional regulator</fullName>
    </submittedName>
</protein>
<evidence type="ECO:0000256" key="3">
    <source>
        <dbReference type="ARBA" id="ARBA00023163"/>
    </source>
</evidence>
<dbReference type="AlphaFoldDB" id="A0A4S2D2B6"/>
<dbReference type="SUPFAM" id="SSF46785">
    <property type="entry name" value="Winged helix' DNA-binding domain"/>
    <property type="match status" value="1"/>
</dbReference>